<keyword evidence="4" id="KW-0285">Flavoprotein</keyword>
<comment type="caution">
    <text evidence="10">The sequence shown here is derived from an EMBL/GenBank/DDBJ whole genome shotgun (WGS) entry which is preliminary data.</text>
</comment>
<sequence>MTSTAPRFRLTELRLPFLGAPMAGGPSTPALAAAVTAAGGLGFLAAGNRPAASVRADVEEVRARTDGPFGVNLFVPQAANTAAPGTAVDPAVHRSVAAYREALEDTARRYGVELPDTDPADDDGWAAKLELVEALRVPVVSFTFGLPAVSVLARLAAVGTTTSVTVTSVPEAQAAVRAGAHLLTVQGPAASGHRGTHRAEDVPGEEPLVELVAAVRAAVDVPLVAAGGIASAADADAALTAGADAVQVGTLLLRTHEAGTSAAYREALGSGRYTETAVTRAFSGRLARGVRNGFLDRFTNMAPAAYPQVNQMTKPIRAAAAQAGDPEAIALWAGPQFAAAQEVPAAEVVRGILRAPTGP</sequence>
<protein>
    <recommendedName>
        <fullName evidence="8">Propionate 3-nitronate monooxygenase</fullName>
    </recommendedName>
</protein>
<dbReference type="PANTHER" id="PTHR42747:SF3">
    <property type="entry name" value="NITRONATE MONOOXYGENASE-RELATED"/>
    <property type="match status" value="1"/>
</dbReference>
<organism evidence="10 11">
    <name type="scientific">Kocuria rosea subsp. polaris</name>
    <dbReference type="NCBI Taxonomy" id="136273"/>
    <lineage>
        <taxon>Bacteria</taxon>
        <taxon>Bacillati</taxon>
        <taxon>Actinomycetota</taxon>
        <taxon>Actinomycetes</taxon>
        <taxon>Micrococcales</taxon>
        <taxon>Micrococcaceae</taxon>
        <taxon>Kocuria</taxon>
    </lineage>
</organism>
<dbReference type="SUPFAM" id="SSF51412">
    <property type="entry name" value="Inosine monophosphate dehydrogenase (IMPDH)"/>
    <property type="match status" value="1"/>
</dbReference>
<evidence type="ECO:0000256" key="6">
    <source>
        <dbReference type="ARBA" id="ARBA00023002"/>
    </source>
</evidence>
<dbReference type="InterPro" id="IPR004136">
    <property type="entry name" value="NMO"/>
</dbReference>
<evidence type="ECO:0000313" key="10">
    <source>
        <dbReference type="EMBL" id="KHD98345.1"/>
    </source>
</evidence>
<accession>A0A0A6VTY2</accession>
<reference evidence="10 11" key="1">
    <citation type="journal article" date="2003" name="Int. J. Syst. Evol. Microbiol.">
        <title>Kocuria polaris sp. nov., an orange-pigmented psychrophilic bacterium isolated from an Antarctic cyanobacterial mat sample.</title>
        <authorList>
            <person name="Reddy G.S."/>
            <person name="Prakash J.S."/>
            <person name="Prabahar V."/>
            <person name="Matsumoto G.I."/>
            <person name="Stackebrandt E."/>
            <person name="Shivaji S."/>
        </authorList>
    </citation>
    <scope>NUCLEOTIDE SEQUENCE [LARGE SCALE GENOMIC DNA]</scope>
    <source>
        <strain evidence="10 11">CMS 76or</strain>
    </source>
</reference>
<dbReference type="AlphaFoldDB" id="A0A0A6VTY2"/>
<dbReference type="InterPro" id="IPR013785">
    <property type="entry name" value="Aldolase_TIM"/>
</dbReference>
<proteinExistence type="inferred from homology"/>
<comment type="catalytic activity">
    <reaction evidence="9">
        <text>3 propionate 3-nitronate + 3 O2 + H2O = 3 3-oxopropanoate + 2 nitrate + nitrite + H2O2 + 3 H(+)</text>
        <dbReference type="Rhea" id="RHEA:57332"/>
        <dbReference type="ChEBI" id="CHEBI:15377"/>
        <dbReference type="ChEBI" id="CHEBI:15378"/>
        <dbReference type="ChEBI" id="CHEBI:15379"/>
        <dbReference type="ChEBI" id="CHEBI:16240"/>
        <dbReference type="ChEBI" id="CHEBI:16301"/>
        <dbReference type="ChEBI" id="CHEBI:17632"/>
        <dbReference type="ChEBI" id="CHEBI:33190"/>
        <dbReference type="ChEBI" id="CHEBI:136067"/>
    </reaction>
</comment>
<dbReference type="PANTHER" id="PTHR42747">
    <property type="entry name" value="NITRONATE MONOOXYGENASE-RELATED"/>
    <property type="match status" value="1"/>
</dbReference>
<keyword evidence="11" id="KW-1185">Reference proteome</keyword>
<dbReference type="RefSeq" id="WP_035924326.1">
    <property type="nucleotide sequence ID" value="NZ_JSUH01000003.1"/>
</dbReference>
<evidence type="ECO:0000256" key="5">
    <source>
        <dbReference type="ARBA" id="ARBA00022643"/>
    </source>
</evidence>
<dbReference type="Pfam" id="PF03060">
    <property type="entry name" value="NMO"/>
    <property type="match status" value="1"/>
</dbReference>
<keyword evidence="7" id="KW-0503">Monooxygenase</keyword>
<evidence type="ECO:0000256" key="3">
    <source>
        <dbReference type="ARBA" id="ARBA00022575"/>
    </source>
</evidence>
<dbReference type="EMBL" id="JSUH01000003">
    <property type="protein sequence ID" value="KHD98345.1"/>
    <property type="molecule type" value="Genomic_DNA"/>
</dbReference>
<keyword evidence="5" id="KW-0288">FMN</keyword>
<comment type="cofactor">
    <cofactor evidence="1">
        <name>FMN</name>
        <dbReference type="ChEBI" id="CHEBI:58210"/>
    </cofactor>
</comment>
<dbReference type="CDD" id="cd04730">
    <property type="entry name" value="NPD_like"/>
    <property type="match status" value="1"/>
</dbReference>
<evidence type="ECO:0000256" key="7">
    <source>
        <dbReference type="ARBA" id="ARBA00023033"/>
    </source>
</evidence>
<evidence type="ECO:0000256" key="8">
    <source>
        <dbReference type="ARBA" id="ARBA00031155"/>
    </source>
</evidence>
<keyword evidence="3" id="KW-0216">Detoxification</keyword>
<evidence type="ECO:0000256" key="9">
    <source>
        <dbReference type="ARBA" id="ARBA00049401"/>
    </source>
</evidence>
<comment type="similarity">
    <text evidence="2">Belongs to the nitronate monooxygenase family. NMO class I subfamily.</text>
</comment>
<dbReference type="Gene3D" id="3.20.20.70">
    <property type="entry name" value="Aldolase class I"/>
    <property type="match status" value="1"/>
</dbReference>
<gene>
    <name evidence="10" type="ORF">GY22_04630</name>
</gene>
<keyword evidence="6" id="KW-0560">Oxidoreductase</keyword>
<dbReference type="GO" id="GO:0018580">
    <property type="term" value="F:nitronate monooxygenase activity"/>
    <property type="evidence" value="ECO:0007669"/>
    <property type="project" value="InterPro"/>
</dbReference>
<name>A0A0A6VTY2_KOCRO</name>
<dbReference type="Proteomes" id="UP000030466">
    <property type="component" value="Unassembled WGS sequence"/>
</dbReference>
<evidence type="ECO:0000256" key="2">
    <source>
        <dbReference type="ARBA" id="ARBA00009881"/>
    </source>
</evidence>
<evidence type="ECO:0000256" key="1">
    <source>
        <dbReference type="ARBA" id="ARBA00001917"/>
    </source>
</evidence>
<dbReference type="GO" id="GO:0009636">
    <property type="term" value="P:response to toxic substance"/>
    <property type="evidence" value="ECO:0007669"/>
    <property type="project" value="UniProtKB-KW"/>
</dbReference>
<evidence type="ECO:0000256" key="4">
    <source>
        <dbReference type="ARBA" id="ARBA00022630"/>
    </source>
</evidence>
<evidence type="ECO:0000313" key="11">
    <source>
        <dbReference type="Proteomes" id="UP000030466"/>
    </source>
</evidence>
<dbReference type="OrthoDB" id="9778912at2"/>